<dbReference type="AlphaFoldDB" id="A0A0M9VNK1"/>
<reference evidence="2 3" key="1">
    <citation type="submission" date="2015-07" db="EMBL/GenBank/DDBJ databases">
        <title>Draft Genome Sequence of Malassezia furfur CBS1878 and Malassezia pachydermatis CBS1879.</title>
        <authorList>
            <person name="Triana S."/>
            <person name="Ohm R."/>
            <person name="Gonzalez A."/>
            <person name="DeCock H."/>
            <person name="Restrepo S."/>
            <person name="Celis A."/>
        </authorList>
    </citation>
    <scope>NUCLEOTIDE SEQUENCE [LARGE SCALE GENOMIC DNA]</scope>
    <source>
        <strain evidence="2 3">CBS 1879</strain>
    </source>
</reference>
<keyword evidence="3" id="KW-1185">Reference proteome</keyword>
<dbReference type="OrthoDB" id="49395at2759"/>
<dbReference type="CDD" id="cd22211">
    <property type="entry name" value="HkD_SF"/>
    <property type="match status" value="1"/>
</dbReference>
<feature type="compositionally biased region" description="Basic and acidic residues" evidence="1">
    <location>
        <begin position="262"/>
        <end position="272"/>
    </location>
</feature>
<dbReference type="VEuPathDB" id="FungiDB:Malapachy_0168"/>
<comment type="caution">
    <text evidence="2">The sequence shown here is derived from an EMBL/GenBank/DDBJ whole genome shotgun (WGS) entry which is preliminary data.</text>
</comment>
<proteinExistence type="predicted"/>
<evidence type="ECO:0000256" key="1">
    <source>
        <dbReference type="SAM" id="MobiDB-lite"/>
    </source>
</evidence>
<evidence type="ECO:0000313" key="2">
    <source>
        <dbReference type="EMBL" id="KOS13415.1"/>
    </source>
</evidence>
<feature type="region of interest" description="Disordered" evidence="1">
    <location>
        <begin position="532"/>
        <end position="556"/>
    </location>
</feature>
<dbReference type="Gene3D" id="1.10.418.10">
    <property type="entry name" value="Calponin-like domain"/>
    <property type="match status" value="1"/>
</dbReference>
<feature type="region of interest" description="Disordered" evidence="1">
    <location>
        <begin position="262"/>
        <end position="286"/>
    </location>
</feature>
<name>A0A0M9VNK1_9BASI</name>
<dbReference type="RefSeq" id="XP_017991047.1">
    <property type="nucleotide sequence ID" value="XM_018134701.1"/>
</dbReference>
<dbReference type="SUPFAM" id="SSF116907">
    <property type="entry name" value="Hook domain"/>
    <property type="match status" value="1"/>
</dbReference>
<gene>
    <name evidence="2" type="ORF">Malapachy_0168</name>
</gene>
<dbReference type="InterPro" id="IPR036872">
    <property type="entry name" value="CH_dom_sf"/>
</dbReference>
<evidence type="ECO:0008006" key="4">
    <source>
        <dbReference type="Google" id="ProtNLM"/>
    </source>
</evidence>
<evidence type="ECO:0000313" key="3">
    <source>
        <dbReference type="Proteomes" id="UP000037751"/>
    </source>
</evidence>
<protein>
    <recommendedName>
        <fullName evidence="4">Calponin-homology (CH) domain-containing protein</fullName>
    </recommendedName>
</protein>
<organism evidence="2 3">
    <name type="scientific">Malassezia pachydermatis</name>
    <dbReference type="NCBI Taxonomy" id="77020"/>
    <lineage>
        <taxon>Eukaryota</taxon>
        <taxon>Fungi</taxon>
        <taxon>Dikarya</taxon>
        <taxon>Basidiomycota</taxon>
        <taxon>Ustilaginomycotina</taxon>
        <taxon>Malasseziomycetes</taxon>
        <taxon>Malasseziales</taxon>
        <taxon>Malasseziaceae</taxon>
        <taxon>Malassezia</taxon>
    </lineage>
</organism>
<sequence>MAAEKGPASREQVSAITSWVEALVKKRKVHDASDLCDGAALLEVLSNVDDSHFSIPWRCSMDALCKQMQLYYSSVLGMDEDQFPVIDVKSASKKKPLNYDELLKVLRLVVDIVLKTDDNDQHVSAMQNLPVDQQVVMKAVVENIMSDTTSTEAPTTDETEVSGVVNHTSGNTEYLEKELAEEKRRSAERQDQLAQFETDIERLTKERDELAASNASLREVEKERDTMRDQLDEWRQIVDQSKKQEKTLEKLRERAAEAAELKRQVKELEKSQAHSNSKSTEKKDRYVSELTDKLKAERQKLEQKIDEWEKKYSQLEKKHSTLQTDFKVLQEEKQADKDQLTSLLERVHTLEQDGLPRPDLDALSSTDAMTELQAKVTQLELENKSLMDRLDSTTSSVSGSHDKSEASFADVQAEIVAMRNNSKSKETEALNLLNKLEKKWSKDGNKSVGKDMKAVRDLLSESFQMDDVVIQRLQACSDQTVEQQHKESAMTNADLLRELDALRQEQRLMASAFQKMSSQLYSQTSWSDIAHIRPNTEGAPPPPSLPETLRPSNTSWLAQQRDALAGALRLSRK</sequence>
<dbReference type="STRING" id="77020.A0A0M9VNK1"/>
<dbReference type="Gene3D" id="1.10.287.1490">
    <property type="match status" value="1"/>
</dbReference>
<dbReference type="EMBL" id="LGAV01000006">
    <property type="protein sequence ID" value="KOS13415.1"/>
    <property type="molecule type" value="Genomic_DNA"/>
</dbReference>
<dbReference type="Proteomes" id="UP000037751">
    <property type="component" value="Unassembled WGS sequence"/>
</dbReference>
<accession>A0A0M9VNK1</accession>
<dbReference type="GeneID" id="28726576"/>